<feature type="transmembrane region" description="Helical" evidence="1">
    <location>
        <begin position="81"/>
        <end position="99"/>
    </location>
</feature>
<keyword evidence="1" id="KW-0472">Membrane</keyword>
<keyword evidence="4" id="KW-1185">Reference proteome</keyword>
<dbReference type="RefSeq" id="WP_079653258.1">
    <property type="nucleotide sequence ID" value="NZ_LT670846.1"/>
</dbReference>
<proteinExistence type="predicted"/>
<evidence type="ECO:0000313" key="3">
    <source>
        <dbReference type="EMBL" id="SHK14115.1"/>
    </source>
</evidence>
<name>A0A1M6Q1I4_9AQUI</name>
<feature type="transmembrane region" description="Helical" evidence="1">
    <location>
        <begin position="43"/>
        <end position="61"/>
    </location>
</feature>
<dbReference type="AlphaFoldDB" id="A0A1M6Q1I4"/>
<feature type="transmembrane region" description="Helical" evidence="1">
    <location>
        <begin position="12"/>
        <end position="31"/>
    </location>
</feature>
<dbReference type="OrthoDB" id="8080622at2"/>
<dbReference type="Proteomes" id="UP000189810">
    <property type="component" value="Chromosome I"/>
</dbReference>
<organism evidence="3 4">
    <name type="scientific">Thermocrinis minervae</name>
    <dbReference type="NCBI Taxonomy" id="381751"/>
    <lineage>
        <taxon>Bacteria</taxon>
        <taxon>Pseudomonadati</taxon>
        <taxon>Aquificota</taxon>
        <taxon>Aquificia</taxon>
        <taxon>Aquificales</taxon>
        <taxon>Aquificaceae</taxon>
        <taxon>Thermocrinis</taxon>
    </lineage>
</organism>
<dbReference type="EMBL" id="LT670846">
    <property type="protein sequence ID" value="SHK14115.1"/>
    <property type="molecule type" value="Genomic_DNA"/>
</dbReference>
<dbReference type="InterPro" id="IPR019251">
    <property type="entry name" value="DUF2231_TM"/>
</dbReference>
<feature type="domain" description="DUF2231" evidence="2">
    <location>
        <begin position="8"/>
        <end position="138"/>
    </location>
</feature>
<keyword evidence="1" id="KW-0812">Transmembrane</keyword>
<keyword evidence="1" id="KW-1133">Transmembrane helix</keyword>
<feature type="transmembrane region" description="Helical" evidence="1">
    <location>
        <begin position="111"/>
        <end position="129"/>
    </location>
</feature>
<evidence type="ECO:0000256" key="1">
    <source>
        <dbReference type="SAM" id="Phobius"/>
    </source>
</evidence>
<evidence type="ECO:0000313" key="4">
    <source>
        <dbReference type="Proteomes" id="UP000189810"/>
    </source>
</evidence>
<evidence type="ECO:0000259" key="2">
    <source>
        <dbReference type="Pfam" id="PF09990"/>
    </source>
</evidence>
<gene>
    <name evidence="3" type="ORF">SAMN05444391_0042</name>
</gene>
<reference evidence="3 4" key="1">
    <citation type="submission" date="2016-11" db="EMBL/GenBank/DDBJ databases">
        <authorList>
            <person name="Jaros S."/>
            <person name="Januszkiewicz K."/>
            <person name="Wedrychowicz H."/>
        </authorList>
    </citation>
    <scope>NUCLEOTIDE SEQUENCE [LARGE SCALE GENOMIC DNA]</scope>
    <source>
        <strain evidence="3 4">DSM 19557</strain>
    </source>
</reference>
<protein>
    <submittedName>
        <fullName evidence="3">Uncharacterized membrane protein</fullName>
    </submittedName>
</protein>
<accession>A0A1M6Q1I4</accession>
<dbReference type="STRING" id="381751.SAMN05444391_0042"/>
<dbReference type="Pfam" id="PF09990">
    <property type="entry name" value="DUF2231"/>
    <property type="match status" value="1"/>
</dbReference>
<sequence>MLPEVVKLHPPATHFAIAMPVALLLIEALYRRMKREPDVIHEVFTHISFLSVLLASLTGFIAHEPLEERLKQVPVFSAHEILGFSLPFLFLVISAIRLFKRKDFSGMVRNVYFLLLLLGVFLIFLQGRLGGKIVYEYLIE</sequence>